<dbReference type="InterPro" id="IPR011901">
    <property type="entry name" value="Grx2"/>
</dbReference>
<dbReference type="EMBL" id="QUSZ01005484">
    <property type="protein sequence ID" value="RHY09491.1"/>
    <property type="molecule type" value="Genomic_DNA"/>
</dbReference>
<dbReference type="CDD" id="cd03199">
    <property type="entry name" value="GST_C_GRX2"/>
    <property type="match status" value="1"/>
</dbReference>
<dbReference type="VEuPathDB" id="FungiDB:H257_03797"/>
<evidence type="ECO:0000259" key="1">
    <source>
        <dbReference type="PROSITE" id="PS50404"/>
    </source>
</evidence>
<name>A0A397D7W1_APHAT</name>
<proteinExistence type="predicted"/>
<dbReference type="Proteomes" id="UP000275652">
    <property type="component" value="Unassembled WGS sequence"/>
</dbReference>
<evidence type="ECO:0000313" key="10">
    <source>
        <dbReference type="Proteomes" id="UP000265716"/>
    </source>
</evidence>
<dbReference type="InterPro" id="IPR007494">
    <property type="entry name" value="Glutaredoxin2_C"/>
</dbReference>
<dbReference type="Pfam" id="PF04399">
    <property type="entry name" value="Glutaredoxin2_C"/>
    <property type="match status" value="1"/>
</dbReference>
<evidence type="ECO:0000313" key="2">
    <source>
        <dbReference type="EMBL" id="RHY09491.1"/>
    </source>
</evidence>
<evidence type="ECO:0000313" key="5">
    <source>
        <dbReference type="EMBL" id="RHY73141.1"/>
    </source>
</evidence>
<reference evidence="8 13" key="1">
    <citation type="journal article" date="2018" name="J. Invertebr. Pathol.">
        <title>New genotyping method for the causative agent of crayfish plague (Aphanomyces astaci) based on whole genome data.</title>
        <authorList>
            <person name="Minardi D."/>
            <person name="Studholme D.J."/>
            <person name="van der Giezen M."/>
            <person name="Pretto T."/>
            <person name="Oidtmann B."/>
        </authorList>
    </citation>
    <scope>NUCLEOTIDE SEQUENCE [LARGE SCALE GENOMIC DNA]</scope>
    <source>
        <strain evidence="8 13">KB13</strain>
    </source>
</reference>
<feature type="domain" description="GST N-terminal" evidence="1">
    <location>
        <begin position="43"/>
        <end position="121"/>
    </location>
</feature>
<dbReference type="NCBIfam" id="TIGR02182">
    <property type="entry name" value="GRXB"/>
    <property type="match status" value="1"/>
</dbReference>
<reference evidence="9 10" key="2">
    <citation type="submission" date="2018-08" db="EMBL/GenBank/DDBJ databases">
        <title>Aphanomyces genome sequencing and annotation.</title>
        <authorList>
            <person name="Minardi D."/>
            <person name="Oidtmann B."/>
            <person name="Van Der Giezen M."/>
            <person name="Studholme D.J."/>
        </authorList>
    </citation>
    <scope>NUCLEOTIDE SEQUENCE [LARGE SCALE GENOMIC DNA]</scope>
    <source>
        <strain evidence="7 11">197901</strain>
        <strain evidence="3 12">D2</strain>
        <strain evidence="6 15">FDL457</strain>
        <strain evidence="2 9">Kv</strain>
        <strain evidence="4 10">SA</strain>
        <strain evidence="5 14">Si</strain>
    </source>
</reference>
<dbReference type="PANTHER" id="PTHR43968:SF6">
    <property type="entry name" value="GLUTATHIONE S-TRANSFERASE OMEGA"/>
    <property type="match status" value="1"/>
</dbReference>
<dbReference type="Proteomes" id="UP000265716">
    <property type="component" value="Unassembled WGS sequence"/>
</dbReference>
<evidence type="ECO:0000313" key="12">
    <source>
        <dbReference type="Proteomes" id="UP000266643"/>
    </source>
</evidence>
<dbReference type="Proteomes" id="UP000283543">
    <property type="component" value="Unassembled WGS sequence"/>
</dbReference>
<dbReference type="Proteomes" id="UP000266196">
    <property type="component" value="Unassembled WGS sequence"/>
</dbReference>
<dbReference type="Gene3D" id="3.40.30.10">
    <property type="entry name" value="Glutaredoxin"/>
    <property type="match status" value="1"/>
</dbReference>
<dbReference type="EMBL" id="QUTB01002317">
    <property type="protein sequence ID" value="RHY73141.1"/>
    <property type="molecule type" value="Genomic_DNA"/>
</dbReference>
<dbReference type="Gene3D" id="1.20.1050.10">
    <property type="match status" value="1"/>
</dbReference>
<evidence type="ECO:0000313" key="13">
    <source>
        <dbReference type="Proteomes" id="UP000275652"/>
    </source>
</evidence>
<sequence>MSVGGVSKSVVLAVLGSLGVGASVGYRLAASLLTNKAAAVLTTKPRVYIYDHCPFSTRVRAIFALKGVDVEIVFLQNRDEATPIALVGSKVVPILETPDGLIMKESMDIVRYVDTHLGGKPILAESEAASREDLKMWLQDSADVMNRLYHPRAEVGYFAEFAEPASRAYYRKKKEPSIGPFELAIANSPAYVETFNQFLVELEGLLRTPKSVNDTLSYDDIDLFGRLRRLTIVKNVVWPPKVRAYIDHYETVTGVSLLDSIAQF</sequence>
<comment type="caution">
    <text evidence="4">The sequence shown here is derived from an EMBL/GenBank/DDBJ whole genome shotgun (WGS) entry which is preliminary data.</text>
</comment>
<organism evidence="4 10">
    <name type="scientific">Aphanomyces astaci</name>
    <name type="common">Crayfish plague agent</name>
    <dbReference type="NCBI Taxonomy" id="112090"/>
    <lineage>
        <taxon>Eukaryota</taxon>
        <taxon>Sar</taxon>
        <taxon>Stramenopiles</taxon>
        <taxon>Oomycota</taxon>
        <taxon>Saprolegniomycetes</taxon>
        <taxon>Saprolegniales</taxon>
        <taxon>Verrucalvaceae</taxon>
        <taxon>Aphanomyces</taxon>
    </lineage>
</organism>
<dbReference type="EMBL" id="QUTC01005084">
    <property type="protein sequence ID" value="RHY60367.1"/>
    <property type="molecule type" value="Genomic_DNA"/>
</dbReference>
<dbReference type="Proteomes" id="UP000266643">
    <property type="component" value="Unassembled WGS sequence"/>
</dbReference>
<evidence type="ECO:0000313" key="9">
    <source>
        <dbReference type="Proteomes" id="UP000265427"/>
    </source>
</evidence>
<dbReference type="Pfam" id="PF13409">
    <property type="entry name" value="GST_N_2"/>
    <property type="match status" value="1"/>
</dbReference>
<evidence type="ECO:0000313" key="14">
    <source>
        <dbReference type="Proteomes" id="UP000283543"/>
    </source>
</evidence>
<dbReference type="InterPro" id="IPR036282">
    <property type="entry name" value="Glutathione-S-Trfase_C_sf"/>
</dbReference>
<dbReference type="AlphaFoldDB" id="A0A397D7W1"/>
<evidence type="ECO:0000313" key="15">
    <source>
        <dbReference type="Proteomes" id="UP000286510"/>
    </source>
</evidence>
<dbReference type="InterPro" id="IPR050983">
    <property type="entry name" value="GST_Omega/HSP26"/>
</dbReference>
<dbReference type="PROSITE" id="PS50404">
    <property type="entry name" value="GST_NTER"/>
    <property type="match status" value="1"/>
</dbReference>
<evidence type="ECO:0000313" key="7">
    <source>
        <dbReference type="EMBL" id="RHZ32727.1"/>
    </source>
</evidence>
<dbReference type="EMBL" id="QUTE01006458">
    <property type="protein sequence ID" value="RHZ32727.1"/>
    <property type="molecule type" value="Genomic_DNA"/>
</dbReference>
<dbReference type="GO" id="GO:0005829">
    <property type="term" value="C:cytosol"/>
    <property type="evidence" value="ECO:0007669"/>
    <property type="project" value="InterPro"/>
</dbReference>
<dbReference type="EMBL" id="QUTI01027778">
    <property type="protein sequence ID" value="RLO05038.1"/>
    <property type="molecule type" value="Genomic_DNA"/>
</dbReference>
<evidence type="ECO:0000313" key="6">
    <source>
        <dbReference type="EMBL" id="RHZ07032.1"/>
    </source>
</evidence>
<dbReference type="Proteomes" id="UP000265427">
    <property type="component" value="Unassembled WGS sequence"/>
</dbReference>
<evidence type="ECO:0000313" key="11">
    <source>
        <dbReference type="Proteomes" id="UP000266196"/>
    </source>
</evidence>
<evidence type="ECO:0000313" key="8">
    <source>
        <dbReference type="EMBL" id="RLO05038.1"/>
    </source>
</evidence>
<evidence type="ECO:0000313" key="4">
    <source>
        <dbReference type="EMBL" id="RHY60367.1"/>
    </source>
</evidence>
<gene>
    <name evidence="6" type="ORF">DYB26_003497</name>
    <name evidence="8" type="ORF">DYB28_002115</name>
    <name evidence="3" type="ORF">DYB30_000621</name>
    <name evidence="7" type="ORF">DYB31_006468</name>
    <name evidence="5" type="ORF">DYB34_013782</name>
    <name evidence="2" type="ORF">DYB36_000504</name>
    <name evidence="4" type="ORF">DYB38_000195</name>
</gene>
<protein>
    <recommendedName>
        <fullName evidence="1">GST N-terminal domain-containing protein</fullName>
    </recommendedName>
</protein>
<dbReference type="EMBL" id="QUTD01007420">
    <property type="protein sequence ID" value="RHY50307.1"/>
    <property type="molecule type" value="Genomic_DNA"/>
</dbReference>
<dbReference type="NCBIfam" id="NF007702">
    <property type="entry name" value="PRK10387.1"/>
    <property type="match status" value="1"/>
</dbReference>
<evidence type="ECO:0000313" key="3">
    <source>
        <dbReference type="EMBL" id="RHY50307.1"/>
    </source>
</evidence>
<dbReference type="SUPFAM" id="SSF47616">
    <property type="entry name" value="GST C-terminal domain-like"/>
    <property type="match status" value="1"/>
</dbReference>
<dbReference type="Proteomes" id="UP000286510">
    <property type="component" value="Unassembled WGS sequence"/>
</dbReference>
<dbReference type="SUPFAM" id="SSF52833">
    <property type="entry name" value="Thioredoxin-like"/>
    <property type="match status" value="1"/>
</dbReference>
<dbReference type="PANTHER" id="PTHR43968">
    <property type="match status" value="1"/>
</dbReference>
<dbReference type="InterPro" id="IPR004045">
    <property type="entry name" value="Glutathione_S-Trfase_N"/>
</dbReference>
<dbReference type="EMBL" id="QUTF01016363">
    <property type="protein sequence ID" value="RHZ07032.1"/>
    <property type="molecule type" value="Genomic_DNA"/>
</dbReference>
<dbReference type="InterPro" id="IPR036249">
    <property type="entry name" value="Thioredoxin-like_sf"/>
</dbReference>
<accession>A0A397D7W1</accession>